<dbReference type="InterPro" id="IPR036852">
    <property type="entry name" value="Peptidase_S8/S53_dom_sf"/>
</dbReference>
<organism evidence="9 10">
    <name type="scientific">Deinococcus rhizophilus</name>
    <dbReference type="NCBI Taxonomy" id="3049544"/>
    <lineage>
        <taxon>Bacteria</taxon>
        <taxon>Thermotogati</taxon>
        <taxon>Deinococcota</taxon>
        <taxon>Deinococci</taxon>
        <taxon>Deinococcales</taxon>
        <taxon>Deinococcaceae</taxon>
        <taxon>Deinococcus</taxon>
    </lineage>
</organism>
<protein>
    <submittedName>
        <fullName evidence="9">S8 family serine peptidase</fullName>
    </submittedName>
</protein>
<dbReference type="InterPro" id="IPR000209">
    <property type="entry name" value="Peptidase_S8/S53_dom"/>
</dbReference>
<dbReference type="InterPro" id="IPR050131">
    <property type="entry name" value="Peptidase_S8_subtilisin-like"/>
</dbReference>
<keyword evidence="2 5" id="KW-0645">Protease</keyword>
<evidence type="ECO:0000313" key="10">
    <source>
        <dbReference type="Proteomes" id="UP001302059"/>
    </source>
</evidence>
<feature type="chain" id="PRO_5045998170" evidence="7">
    <location>
        <begin position="23"/>
        <end position="563"/>
    </location>
</feature>
<dbReference type="SUPFAM" id="SSF52743">
    <property type="entry name" value="Subtilisin-like"/>
    <property type="match status" value="1"/>
</dbReference>
<feature type="signal peptide" evidence="7">
    <location>
        <begin position="1"/>
        <end position="22"/>
    </location>
</feature>
<gene>
    <name evidence="9" type="ORF">QOL99_13385</name>
</gene>
<evidence type="ECO:0000313" key="9">
    <source>
        <dbReference type="EMBL" id="MDL2345138.1"/>
    </source>
</evidence>
<dbReference type="InterPro" id="IPR023828">
    <property type="entry name" value="Peptidase_S8_Ser-AS"/>
</dbReference>
<dbReference type="PANTHER" id="PTHR43806">
    <property type="entry name" value="PEPTIDASE S8"/>
    <property type="match status" value="1"/>
</dbReference>
<dbReference type="Pfam" id="PF00082">
    <property type="entry name" value="Peptidase_S8"/>
    <property type="match status" value="1"/>
</dbReference>
<dbReference type="PROSITE" id="PS51892">
    <property type="entry name" value="SUBTILASE"/>
    <property type="match status" value="1"/>
</dbReference>
<dbReference type="PROSITE" id="PS00136">
    <property type="entry name" value="SUBTILASE_ASP"/>
    <property type="match status" value="1"/>
</dbReference>
<evidence type="ECO:0000256" key="6">
    <source>
        <dbReference type="RuleBase" id="RU003355"/>
    </source>
</evidence>
<keyword evidence="10" id="KW-1185">Reference proteome</keyword>
<keyword evidence="4 5" id="KW-0720">Serine protease</keyword>
<reference evidence="9 10" key="1">
    <citation type="submission" date="2023-05" db="EMBL/GenBank/DDBJ databases">
        <authorList>
            <person name="Gao F."/>
        </authorList>
    </citation>
    <scope>NUCLEOTIDE SEQUENCE [LARGE SCALE GENOMIC DNA]</scope>
    <source>
        <strain evidence="9 10">MIMF12</strain>
    </source>
</reference>
<dbReference type="PROSITE" id="PS51257">
    <property type="entry name" value="PROKAR_LIPOPROTEIN"/>
    <property type="match status" value="1"/>
</dbReference>
<dbReference type="Proteomes" id="UP001302059">
    <property type="component" value="Unassembled WGS sequence"/>
</dbReference>
<evidence type="ECO:0000259" key="8">
    <source>
        <dbReference type="Pfam" id="PF00082"/>
    </source>
</evidence>
<feature type="domain" description="Peptidase S8/S53" evidence="8">
    <location>
        <begin position="184"/>
        <end position="467"/>
    </location>
</feature>
<evidence type="ECO:0000256" key="1">
    <source>
        <dbReference type="ARBA" id="ARBA00011073"/>
    </source>
</evidence>
<feature type="active site" description="Charge relay system" evidence="5">
    <location>
        <position position="237"/>
    </location>
</feature>
<proteinExistence type="inferred from homology"/>
<keyword evidence="7" id="KW-0732">Signal</keyword>
<accession>A0ABT7JKZ2</accession>
<comment type="caution">
    <text evidence="9">The sequence shown here is derived from an EMBL/GenBank/DDBJ whole genome shotgun (WGS) entry which is preliminary data.</text>
</comment>
<dbReference type="InterPro" id="IPR015500">
    <property type="entry name" value="Peptidase_S8_subtilisin-rel"/>
</dbReference>
<dbReference type="PRINTS" id="PR00723">
    <property type="entry name" value="SUBTILISIN"/>
</dbReference>
<dbReference type="InterPro" id="IPR023827">
    <property type="entry name" value="Peptidase_S8_Asp-AS"/>
</dbReference>
<dbReference type="RefSeq" id="WP_285524536.1">
    <property type="nucleotide sequence ID" value="NZ_JASNGB010000154.1"/>
</dbReference>
<dbReference type="PROSITE" id="PS00138">
    <property type="entry name" value="SUBTILASE_SER"/>
    <property type="match status" value="1"/>
</dbReference>
<dbReference type="PANTHER" id="PTHR43806:SF11">
    <property type="entry name" value="CEREVISIN-RELATED"/>
    <property type="match status" value="1"/>
</dbReference>
<evidence type="ECO:0000256" key="5">
    <source>
        <dbReference type="PROSITE-ProRule" id="PRU01240"/>
    </source>
</evidence>
<dbReference type="Gene3D" id="3.40.50.200">
    <property type="entry name" value="Peptidase S8/S53 domain"/>
    <property type="match status" value="1"/>
</dbReference>
<evidence type="ECO:0000256" key="7">
    <source>
        <dbReference type="SAM" id="SignalP"/>
    </source>
</evidence>
<feature type="active site" description="Charge relay system" evidence="5">
    <location>
        <position position="191"/>
    </location>
</feature>
<comment type="similarity">
    <text evidence="1 5 6">Belongs to the peptidase S8 family.</text>
</comment>
<sequence>MQKLIGSALLGALLVGCGPSTGPTPPGTPNPGTPTFSVSGQVLLPGAGAASLTAAEQEALWALPHVPGEVLVRDAGTGELGAQGLSVLSGVTLQAVPGTDLSRAATPAGEDDAAFAGRLAAAGLDVQPNLIYRPLAVPNDPGFPDNAGLAVPGRPYLYDQDYLTRIRALEGWNRLEALGKPKSSVLTAVLDTGVDRSHPELAGRLRPGRDFCSRLVNDTCQGTDDDPAEVTAGDVGHGTSSAGIIAANTNNGQGIAALTWGGTVLPVKVFGTDGRISGATSASLTAGLNYAVAQGARVINLSLGFAGEVGRPAQADPAIRSALQAAAGADVVVVAAAGNTPDQGLYYPASDPNVLAVGAIGRGDSLACYSARPLAGQKALDLVAPGGNAGTGTGNCYVTSDYDILTLTTVALGRYTLRAGTSEAAPQVSGAASLLRGAFPALTAAQVRQALTAGARQAEGGRILNVEGAIAQAERLAATPPTNRTYNLVVEARRGGSVVARKTFTGTLATNQRTIPYTLNGLAAGSYTLTARVTLTNPGETVTGTRGVQVSGNLSGVNIQTQR</sequence>
<dbReference type="EMBL" id="JASNGB010000154">
    <property type="protein sequence ID" value="MDL2345138.1"/>
    <property type="molecule type" value="Genomic_DNA"/>
</dbReference>
<evidence type="ECO:0000256" key="3">
    <source>
        <dbReference type="ARBA" id="ARBA00022801"/>
    </source>
</evidence>
<name>A0ABT7JKZ2_9DEIO</name>
<keyword evidence="3 5" id="KW-0378">Hydrolase</keyword>
<feature type="active site" description="Charge relay system" evidence="5">
    <location>
        <position position="422"/>
    </location>
</feature>
<evidence type="ECO:0000256" key="2">
    <source>
        <dbReference type="ARBA" id="ARBA00022670"/>
    </source>
</evidence>
<evidence type="ECO:0000256" key="4">
    <source>
        <dbReference type="ARBA" id="ARBA00022825"/>
    </source>
</evidence>